<reference evidence="2 3" key="1">
    <citation type="submission" date="2020-08" db="EMBL/GenBank/DDBJ databases">
        <title>Genomic Encyclopedia of Type Strains, Phase IV (KMG-IV): sequencing the most valuable type-strain genomes for metagenomic binning, comparative biology and taxonomic classification.</title>
        <authorList>
            <person name="Goeker M."/>
        </authorList>
    </citation>
    <scope>NUCLEOTIDE SEQUENCE [LARGE SCALE GENOMIC DNA]</scope>
    <source>
        <strain evidence="2 3">DSM 10368</strain>
    </source>
</reference>
<gene>
    <name evidence="2" type="ORF">FHS67_000398</name>
</gene>
<protein>
    <submittedName>
        <fullName evidence="2">Adenine deaminase</fullName>
    </submittedName>
</protein>
<proteinExistence type="predicted"/>
<dbReference type="Proteomes" id="UP000577697">
    <property type="component" value="Unassembled WGS sequence"/>
</dbReference>
<evidence type="ECO:0000313" key="2">
    <source>
        <dbReference type="EMBL" id="MBB3704104.1"/>
    </source>
</evidence>
<dbReference type="InterPro" id="IPR026912">
    <property type="entry name" value="Adenine_deam_C"/>
</dbReference>
<organism evidence="2 3">
    <name type="scientific">Aminobacter aminovorans</name>
    <name type="common">Chelatobacter heintzii</name>
    <dbReference type="NCBI Taxonomy" id="83263"/>
    <lineage>
        <taxon>Bacteria</taxon>
        <taxon>Pseudomonadati</taxon>
        <taxon>Pseudomonadota</taxon>
        <taxon>Alphaproteobacteria</taxon>
        <taxon>Hyphomicrobiales</taxon>
        <taxon>Phyllobacteriaceae</taxon>
        <taxon>Aminobacter</taxon>
    </lineage>
</organism>
<dbReference type="Pfam" id="PF13382">
    <property type="entry name" value="Adenine_deam_C"/>
    <property type="match status" value="1"/>
</dbReference>
<sequence length="52" mass="5396">MVNAFVSGFGYSKDCAMASTIAHDSHHIIVAGTNKADMAQAADRLQRSAAAS</sequence>
<comment type="caution">
    <text evidence="2">The sequence shown here is derived from an EMBL/GenBank/DDBJ whole genome shotgun (WGS) entry which is preliminary data.</text>
</comment>
<accession>A0ABR6H0S1</accession>
<keyword evidence="3" id="KW-1185">Reference proteome</keyword>
<feature type="domain" description="Adenine deaminase C-terminal" evidence="1">
    <location>
        <begin position="2"/>
        <end position="47"/>
    </location>
</feature>
<dbReference type="EMBL" id="JACICB010000001">
    <property type="protein sequence ID" value="MBB3704104.1"/>
    <property type="molecule type" value="Genomic_DNA"/>
</dbReference>
<evidence type="ECO:0000259" key="1">
    <source>
        <dbReference type="Pfam" id="PF13382"/>
    </source>
</evidence>
<name>A0ABR6H0S1_AMIAI</name>
<evidence type="ECO:0000313" key="3">
    <source>
        <dbReference type="Proteomes" id="UP000577697"/>
    </source>
</evidence>